<comment type="caution">
    <text evidence="1">The sequence shown here is derived from an EMBL/GenBank/DDBJ whole genome shotgun (WGS) entry which is preliminary data.</text>
</comment>
<accession>A0A9N7US61</accession>
<reference evidence="1" key="1">
    <citation type="submission" date="2020-03" db="EMBL/GenBank/DDBJ databases">
        <authorList>
            <person name="Weist P."/>
        </authorList>
    </citation>
    <scope>NUCLEOTIDE SEQUENCE</scope>
</reference>
<evidence type="ECO:0000313" key="2">
    <source>
        <dbReference type="Proteomes" id="UP001153269"/>
    </source>
</evidence>
<protein>
    <submittedName>
        <fullName evidence="1">Uncharacterized protein</fullName>
    </submittedName>
</protein>
<name>A0A9N7US61_PLEPL</name>
<dbReference type="AlphaFoldDB" id="A0A9N7US61"/>
<evidence type="ECO:0000313" key="1">
    <source>
        <dbReference type="EMBL" id="CAB1435744.1"/>
    </source>
</evidence>
<sequence length="92" mass="10602">MKNHGILQQVRRNLPRVVNLCAETFSDRFLDRFHHLHLKQPASTRASVRKQDFSLSAECPGCWEFGEWRKTLSSSGLKVTGDVEQVSRLYIS</sequence>
<organism evidence="1 2">
    <name type="scientific">Pleuronectes platessa</name>
    <name type="common">European plaice</name>
    <dbReference type="NCBI Taxonomy" id="8262"/>
    <lineage>
        <taxon>Eukaryota</taxon>
        <taxon>Metazoa</taxon>
        <taxon>Chordata</taxon>
        <taxon>Craniata</taxon>
        <taxon>Vertebrata</taxon>
        <taxon>Euteleostomi</taxon>
        <taxon>Actinopterygii</taxon>
        <taxon>Neopterygii</taxon>
        <taxon>Teleostei</taxon>
        <taxon>Neoteleostei</taxon>
        <taxon>Acanthomorphata</taxon>
        <taxon>Carangaria</taxon>
        <taxon>Pleuronectiformes</taxon>
        <taxon>Pleuronectoidei</taxon>
        <taxon>Pleuronectidae</taxon>
        <taxon>Pleuronectes</taxon>
    </lineage>
</organism>
<dbReference type="Proteomes" id="UP001153269">
    <property type="component" value="Unassembled WGS sequence"/>
</dbReference>
<dbReference type="EMBL" id="CADEAL010001803">
    <property type="protein sequence ID" value="CAB1435744.1"/>
    <property type="molecule type" value="Genomic_DNA"/>
</dbReference>
<gene>
    <name evidence="1" type="ORF">PLEPLA_LOCUS23793</name>
</gene>
<keyword evidence="2" id="KW-1185">Reference proteome</keyword>
<proteinExistence type="predicted"/>